<dbReference type="RefSeq" id="WP_183418361.1">
    <property type="nucleotide sequence ID" value="NZ_JACHXY010000001.1"/>
</dbReference>
<proteinExistence type="predicted"/>
<feature type="transmembrane region" description="Helical" evidence="1">
    <location>
        <begin position="333"/>
        <end position="353"/>
    </location>
</feature>
<feature type="transmembrane region" description="Helical" evidence="1">
    <location>
        <begin position="365"/>
        <end position="391"/>
    </location>
</feature>
<feature type="transmembrane region" description="Helical" evidence="1">
    <location>
        <begin position="234"/>
        <end position="257"/>
    </location>
</feature>
<organism evidence="2 3">
    <name type="scientific">Microbacterium proteolyticum</name>
    <dbReference type="NCBI Taxonomy" id="1572644"/>
    <lineage>
        <taxon>Bacteria</taxon>
        <taxon>Bacillati</taxon>
        <taxon>Actinomycetota</taxon>
        <taxon>Actinomycetes</taxon>
        <taxon>Micrococcales</taxon>
        <taxon>Microbacteriaceae</taxon>
        <taxon>Microbacterium</taxon>
    </lineage>
</organism>
<keyword evidence="2" id="KW-0645">Protease</keyword>
<dbReference type="NCBIfam" id="NF041824">
    <property type="entry name" value="daptide_HExxH"/>
    <property type="match status" value="1"/>
</dbReference>
<dbReference type="GO" id="GO:0006508">
    <property type="term" value="P:proteolysis"/>
    <property type="evidence" value="ECO:0007669"/>
    <property type="project" value="UniProtKB-KW"/>
</dbReference>
<sequence length="563" mass="58939">MSRDVLPPHAPAPHAAVPPRLADTVRIEPAADGGHWLVSVDGVPVSRASSTVAATLRAMDGAAAVDDLRRRFAPDQEPEAFAALVERFRRAGLLEGAQRRPAGRLTYRPPLTIQLATLRAPLLFDRLLRLLRPLLRRWLVWPLAAVVVLGVVALLWQAETAARALTAPLPLVDVVLVAAVMIAATVAHEAAHGVTLSHAGARPRRAGVILLYLGPAFFVDVTDAWRLPSRASRVAVALAGPAVHAVLGGAAALGALAVPDSDLRRALLVVACTCGTVVVVNLVPFVRFDGYVALMSALDEPRLRARTMDDAADALRRVLFGGSAVSRAFPRRWSVPFGVLSALVPAVIVWLAVERTVRALAGTGPVGAFLVLALQAFVVIAVGVRVARWLAACWRRGRGRVRFVLLAASVTAVALGAAAFTPVDDVRTTGFVVVDDRVLLVSTAGSPAPLPVADGTPVDLSTSGILSAQVATGTARATALRPRAAPLSAFSPVEVSGVDVDAVAIGAVDVAESAELPAAGRASLRIGSRSALEAAWTTHVVEPASVLLSFLRPPDTDTKETRQ</sequence>
<keyword evidence="1" id="KW-0472">Membrane</keyword>
<feature type="transmembrane region" description="Helical" evidence="1">
    <location>
        <begin position="403"/>
        <end position="423"/>
    </location>
</feature>
<reference evidence="2 3" key="1">
    <citation type="submission" date="2020-08" db="EMBL/GenBank/DDBJ databases">
        <title>Genomic Encyclopedia of Type Strains, Phase III (KMG-III): the genomes of soil and plant-associated and newly described type strains.</title>
        <authorList>
            <person name="Whitman W."/>
        </authorList>
    </citation>
    <scope>NUCLEOTIDE SEQUENCE [LARGE SCALE GENOMIC DNA]</scope>
    <source>
        <strain evidence="2 3">CECT 8356</strain>
    </source>
</reference>
<comment type="caution">
    <text evidence="2">The sequence shown here is derived from an EMBL/GenBank/DDBJ whole genome shotgun (WGS) entry which is preliminary data.</text>
</comment>
<gene>
    <name evidence="2" type="ORF">FHS07_000541</name>
</gene>
<keyword evidence="2" id="KW-0378">Hydrolase</keyword>
<name>A0A7W5CFT6_9MICO</name>
<feature type="transmembrane region" description="Helical" evidence="1">
    <location>
        <begin position="138"/>
        <end position="156"/>
    </location>
</feature>
<evidence type="ECO:0000313" key="2">
    <source>
        <dbReference type="EMBL" id="MBB3156857.1"/>
    </source>
</evidence>
<keyword evidence="1" id="KW-0812">Transmembrane</keyword>
<accession>A0A7W5CFT6</accession>
<dbReference type="AlphaFoldDB" id="A0A7W5CFT6"/>
<dbReference type="Proteomes" id="UP000543579">
    <property type="component" value="Unassembled WGS sequence"/>
</dbReference>
<dbReference type="EMBL" id="JACHXY010000001">
    <property type="protein sequence ID" value="MBB3156857.1"/>
    <property type="molecule type" value="Genomic_DNA"/>
</dbReference>
<feature type="transmembrane region" description="Helical" evidence="1">
    <location>
        <begin position="263"/>
        <end position="286"/>
    </location>
</feature>
<dbReference type="InterPro" id="IPR049694">
    <property type="entry name" value="Daptide_HExxH"/>
</dbReference>
<protein>
    <submittedName>
        <fullName evidence="2">Putative peptide zinc metalloprotease protein</fullName>
    </submittedName>
</protein>
<evidence type="ECO:0000313" key="3">
    <source>
        <dbReference type="Proteomes" id="UP000543579"/>
    </source>
</evidence>
<feature type="transmembrane region" description="Helical" evidence="1">
    <location>
        <begin position="168"/>
        <end position="187"/>
    </location>
</feature>
<dbReference type="GO" id="GO:0008237">
    <property type="term" value="F:metallopeptidase activity"/>
    <property type="evidence" value="ECO:0007669"/>
    <property type="project" value="UniProtKB-KW"/>
</dbReference>
<evidence type="ECO:0000256" key="1">
    <source>
        <dbReference type="SAM" id="Phobius"/>
    </source>
</evidence>
<keyword evidence="1" id="KW-1133">Transmembrane helix</keyword>
<keyword evidence="2" id="KW-0482">Metalloprotease</keyword>